<dbReference type="PRINTS" id="PR00138">
    <property type="entry name" value="MATRIXIN"/>
</dbReference>
<dbReference type="SUPFAM" id="SSF47090">
    <property type="entry name" value="PGBD-like"/>
    <property type="match status" value="1"/>
</dbReference>
<comment type="cofactor">
    <cofactor evidence="8">
        <name>Ca(2+)</name>
        <dbReference type="ChEBI" id="CHEBI:29108"/>
    </cofactor>
    <text evidence="8">Can bind about 5 Ca(2+) ions per subunit.</text>
</comment>
<dbReference type="SMART" id="SM00235">
    <property type="entry name" value="ZnMc"/>
    <property type="match status" value="1"/>
</dbReference>
<feature type="binding site" description="in inhibited form" evidence="8">
    <location>
        <position position="61"/>
    </location>
    <ligand>
        <name>Zn(2+)</name>
        <dbReference type="ChEBI" id="CHEBI:29105"/>
        <label>2</label>
        <note>catalytic</note>
    </ligand>
</feature>
<feature type="active site" evidence="7">
    <location>
        <position position="198"/>
    </location>
</feature>
<dbReference type="PANTHER" id="PTHR10201:SF331">
    <property type="entry name" value="MATRIX METALLOPROTEINASE-14-LIKE ISOFORM X1"/>
    <property type="match status" value="1"/>
</dbReference>
<evidence type="ECO:0000256" key="9">
    <source>
        <dbReference type="SAM" id="MobiDB-lite"/>
    </source>
</evidence>
<dbReference type="FunFam" id="3.40.390.10:FF:000068">
    <property type="entry name" value="Predicted protein"/>
    <property type="match status" value="1"/>
</dbReference>
<dbReference type="GO" id="GO:0004222">
    <property type="term" value="F:metalloendopeptidase activity"/>
    <property type="evidence" value="ECO:0007669"/>
    <property type="project" value="InterPro"/>
</dbReference>
<feature type="binding site" evidence="8">
    <location>
        <position position="170"/>
    </location>
    <ligand>
        <name>Ca(2+)</name>
        <dbReference type="ChEBI" id="CHEBI:29108"/>
        <label>2</label>
    </ligand>
</feature>
<evidence type="ECO:0000256" key="7">
    <source>
        <dbReference type="PIRSR" id="PIRSR621190-1"/>
    </source>
</evidence>
<evidence type="ECO:0000256" key="2">
    <source>
        <dbReference type="ARBA" id="ARBA00022670"/>
    </source>
</evidence>
<feature type="binding site" evidence="8">
    <location>
        <position position="136"/>
    </location>
    <ligand>
        <name>Ca(2+)</name>
        <dbReference type="ChEBI" id="CHEBI:29108"/>
        <label>2</label>
    </ligand>
</feature>
<feature type="binding site" evidence="8">
    <location>
        <position position="146"/>
    </location>
    <ligand>
        <name>Zn(2+)</name>
        <dbReference type="ChEBI" id="CHEBI:29105"/>
        <label>1</label>
    </ligand>
</feature>
<dbReference type="GO" id="GO:0006508">
    <property type="term" value="P:proteolysis"/>
    <property type="evidence" value="ECO:0007669"/>
    <property type="project" value="UniProtKB-KW"/>
</dbReference>
<feature type="binding site" evidence="8">
    <location>
        <position position="161"/>
    </location>
    <ligand>
        <name>Zn(2+)</name>
        <dbReference type="ChEBI" id="CHEBI:29105"/>
        <label>1</label>
    </ligand>
</feature>
<evidence type="ECO:0000256" key="1">
    <source>
        <dbReference type="ARBA" id="ARBA00010370"/>
    </source>
</evidence>
<dbReference type="PANTHER" id="PTHR10201">
    <property type="entry name" value="MATRIX METALLOPROTEINASE"/>
    <property type="match status" value="1"/>
</dbReference>
<feature type="compositionally biased region" description="Pro residues" evidence="9">
    <location>
        <begin position="246"/>
        <end position="258"/>
    </location>
</feature>
<keyword evidence="8" id="KW-0106">Calcium</keyword>
<comment type="cofactor">
    <cofactor evidence="8">
        <name>Zn(2+)</name>
        <dbReference type="ChEBI" id="CHEBI:29105"/>
    </cofactor>
    <text evidence="8">Binds 2 Zn(2+) ions per subunit.</text>
</comment>
<feature type="domain" description="Peptidase metallopeptidase" evidence="10">
    <location>
        <begin position="84"/>
        <end position="242"/>
    </location>
</feature>
<dbReference type="Proteomes" id="UP000515135">
    <property type="component" value="Unplaced"/>
</dbReference>
<feature type="binding site" evidence="8">
    <location>
        <position position="197"/>
    </location>
    <ligand>
        <name>Zn(2+)</name>
        <dbReference type="ChEBI" id="CHEBI:29105"/>
        <label>2</label>
        <note>catalytic</note>
    </ligand>
</feature>
<evidence type="ECO:0000256" key="6">
    <source>
        <dbReference type="ARBA" id="ARBA00023049"/>
    </source>
</evidence>
<evidence type="ECO:0000256" key="3">
    <source>
        <dbReference type="ARBA" id="ARBA00022723"/>
    </source>
</evidence>
<dbReference type="Pfam" id="PF01471">
    <property type="entry name" value="PG_binding_1"/>
    <property type="match status" value="1"/>
</dbReference>
<feature type="binding site" evidence="8">
    <location>
        <position position="103"/>
    </location>
    <ligand>
        <name>Ca(2+)</name>
        <dbReference type="ChEBI" id="CHEBI:29108"/>
        <label>1</label>
    </ligand>
</feature>
<dbReference type="InterPro" id="IPR006026">
    <property type="entry name" value="Peptidase_Metallo"/>
</dbReference>
<dbReference type="RefSeq" id="XP_019641815.1">
    <property type="nucleotide sequence ID" value="XM_019786256.1"/>
</dbReference>
<feature type="binding site" evidence="8">
    <location>
        <position position="207"/>
    </location>
    <ligand>
        <name>Zn(2+)</name>
        <dbReference type="ChEBI" id="CHEBI:29105"/>
        <label>2</label>
        <note>catalytic</note>
    </ligand>
</feature>
<keyword evidence="5 8" id="KW-0862">Zinc</keyword>
<sequence>MDQMSEAIKYLEYYGYLKKSLGTRPEEEVKKAIETFQKVVGLPVTGELDDATFQKMGEARCLRSDPATMTDPDTPAAGVRLARYSVKWNKRKLTYRINKYTDDLTEEQVDDAVRRGYQLWSNVTPLVFEKTSEHSDLEMSFEVFGHGDSDPLDGPGGTLAHAFFPGPGIGGDVHFDDSETWTVRSFRGTNLFIVAAHEFGHSLGLDHSDVQGSLMFPIYQGYTPNFKLHQNDIKRIQALYGKKPFRPPVVPRPEPPTENPDRTCCIL</sequence>
<feature type="binding site" evidence="8">
    <location>
        <position position="176"/>
    </location>
    <ligand>
        <name>Ca(2+)</name>
        <dbReference type="ChEBI" id="CHEBI:29108"/>
        <label>3</label>
    </ligand>
</feature>
<dbReference type="InterPro" id="IPR021190">
    <property type="entry name" value="Pept_M10A"/>
</dbReference>
<feature type="binding site" evidence="8">
    <location>
        <position position="215"/>
    </location>
    <ligand>
        <name>Zn(2+)</name>
        <dbReference type="ChEBI" id="CHEBI:29105"/>
        <label>2</label>
        <note>catalytic</note>
    </ligand>
</feature>
<feature type="binding site" evidence="8">
    <location>
        <position position="179"/>
    </location>
    <ligand>
        <name>Ca(2+)</name>
        <dbReference type="ChEBI" id="CHEBI:29108"/>
        <label>1</label>
    </ligand>
</feature>
<feature type="binding site" evidence="8">
    <location>
        <position position="148"/>
    </location>
    <ligand>
        <name>Zn(2+)</name>
        <dbReference type="ChEBI" id="CHEBI:29105"/>
        <label>1</label>
    </ligand>
</feature>
<proteinExistence type="inferred from homology"/>
<keyword evidence="3 8" id="KW-0479">Metal-binding</keyword>
<dbReference type="InterPro" id="IPR024079">
    <property type="entry name" value="MetalloPept_cat_dom_sf"/>
</dbReference>
<reference evidence="12" key="1">
    <citation type="submission" date="2025-08" db="UniProtKB">
        <authorList>
            <consortium name="RefSeq"/>
        </authorList>
    </citation>
    <scope>IDENTIFICATION</scope>
    <source>
        <tissue evidence="12">Gonad</tissue>
    </source>
</reference>
<keyword evidence="11" id="KW-1185">Reference proteome</keyword>
<dbReference type="AlphaFoldDB" id="A0A6P4ZKT6"/>
<dbReference type="GO" id="GO:0030574">
    <property type="term" value="P:collagen catabolic process"/>
    <property type="evidence" value="ECO:0007669"/>
    <property type="project" value="TreeGrafter"/>
</dbReference>
<dbReference type="CDD" id="cd04278">
    <property type="entry name" value="ZnMc_MMP"/>
    <property type="match status" value="1"/>
</dbReference>
<dbReference type="InterPro" id="IPR001818">
    <property type="entry name" value="Pept_M10_metallopeptidase"/>
</dbReference>
<keyword evidence="6" id="KW-0482">Metalloprotease</keyword>
<organism evidence="11 12">
    <name type="scientific">Branchiostoma belcheri</name>
    <name type="common">Amphioxus</name>
    <dbReference type="NCBI Taxonomy" id="7741"/>
    <lineage>
        <taxon>Eukaryota</taxon>
        <taxon>Metazoa</taxon>
        <taxon>Chordata</taxon>
        <taxon>Cephalochordata</taxon>
        <taxon>Leptocardii</taxon>
        <taxon>Amphioxiformes</taxon>
        <taxon>Branchiostomatidae</taxon>
        <taxon>Branchiostoma</taxon>
    </lineage>
</organism>
<feature type="binding site" evidence="8">
    <location>
        <position position="154"/>
    </location>
    <ligand>
        <name>Ca(2+)</name>
        <dbReference type="ChEBI" id="CHEBI:29108"/>
        <label>3</label>
    </ligand>
</feature>
<dbReference type="InterPro" id="IPR002477">
    <property type="entry name" value="Peptidoglycan-bd-like"/>
</dbReference>
<feature type="binding site" evidence="8">
    <location>
        <position position="172"/>
    </location>
    <ligand>
        <name>Ca(2+)</name>
        <dbReference type="ChEBI" id="CHEBI:29108"/>
        <label>2</label>
    </ligand>
</feature>
<keyword evidence="4" id="KW-0378">Hydrolase</keyword>
<feature type="binding site" evidence="8">
    <location>
        <position position="153"/>
    </location>
    <ligand>
        <name>Ca(2+)</name>
        <dbReference type="ChEBI" id="CHEBI:29108"/>
        <label>3</label>
    </ligand>
</feature>
<keyword evidence="2" id="KW-0645">Protease</keyword>
<dbReference type="InterPro" id="IPR033739">
    <property type="entry name" value="M10A_MMP"/>
</dbReference>
<name>A0A6P4ZKT6_BRABE</name>
<dbReference type="GO" id="GO:0008270">
    <property type="term" value="F:zinc ion binding"/>
    <property type="evidence" value="ECO:0007669"/>
    <property type="project" value="InterPro"/>
</dbReference>
<gene>
    <name evidence="12" type="primary">LOC109483262</name>
</gene>
<feature type="binding site" evidence="8">
    <location>
        <position position="174"/>
    </location>
    <ligand>
        <name>Zn(2+)</name>
        <dbReference type="ChEBI" id="CHEBI:29105"/>
        <label>1</label>
    </ligand>
</feature>
<feature type="region of interest" description="Disordered" evidence="9">
    <location>
        <begin position="244"/>
        <end position="267"/>
    </location>
</feature>
<dbReference type="GO" id="GO:0005615">
    <property type="term" value="C:extracellular space"/>
    <property type="evidence" value="ECO:0007669"/>
    <property type="project" value="TreeGrafter"/>
</dbReference>
<evidence type="ECO:0000313" key="12">
    <source>
        <dbReference type="RefSeq" id="XP_019641815.1"/>
    </source>
</evidence>
<dbReference type="SUPFAM" id="SSF55486">
    <property type="entry name" value="Metalloproteases ('zincins'), catalytic domain"/>
    <property type="match status" value="1"/>
</dbReference>
<dbReference type="Gene3D" id="3.40.390.10">
    <property type="entry name" value="Collagenase (Catalytic Domain)"/>
    <property type="match status" value="1"/>
</dbReference>
<evidence type="ECO:0000256" key="4">
    <source>
        <dbReference type="ARBA" id="ARBA00022801"/>
    </source>
</evidence>
<evidence type="ECO:0000313" key="11">
    <source>
        <dbReference type="Proteomes" id="UP000515135"/>
    </source>
</evidence>
<dbReference type="InterPro" id="IPR036365">
    <property type="entry name" value="PGBD-like_sf"/>
</dbReference>
<feature type="binding site" evidence="8">
    <location>
        <position position="177"/>
    </location>
    <ligand>
        <name>Ca(2+)</name>
        <dbReference type="ChEBI" id="CHEBI:29108"/>
        <label>1</label>
    </ligand>
</feature>
<dbReference type="GO" id="GO:0031012">
    <property type="term" value="C:extracellular matrix"/>
    <property type="evidence" value="ECO:0007669"/>
    <property type="project" value="InterPro"/>
</dbReference>
<protein>
    <submittedName>
        <fullName evidence="12">Stromelysin-2-like</fullName>
    </submittedName>
</protein>
<dbReference type="KEGG" id="bbel:109483262"/>
<dbReference type="OrthoDB" id="406838at2759"/>
<feature type="binding site" evidence="8">
    <location>
        <position position="179"/>
    </location>
    <ligand>
        <name>Ca(2+)</name>
        <dbReference type="ChEBI" id="CHEBI:29108"/>
        <label>3</label>
    </ligand>
</feature>
<dbReference type="GO" id="GO:0030198">
    <property type="term" value="P:extracellular matrix organization"/>
    <property type="evidence" value="ECO:0007669"/>
    <property type="project" value="TreeGrafter"/>
</dbReference>
<dbReference type="Pfam" id="PF00413">
    <property type="entry name" value="Peptidase_M10"/>
    <property type="match status" value="1"/>
</dbReference>
<dbReference type="GeneID" id="109483262"/>
<evidence type="ECO:0000256" key="8">
    <source>
        <dbReference type="PIRSR" id="PIRSR621190-2"/>
    </source>
</evidence>
<accession>A0A6P4ZKT6</accession>
<evidence type="ECO:0000259" key="10">
    <source>
        <dbReference type="SMART" id="SM00235"/>
    </source>
</evidence>
<feature type="binding site" evidence="8">
    <location>
        <position position="201"/>
    </location>
    <ligand>
        <name>Zn(2+)</name>
        <dbReference type="ChEBI" id="CHEBI:29105"/>
        <label>2</label>
        <note>catalytic</note>
    </ligand>
</feature>
<comment type="similarity">
    <text evidence="1">Belongs to the peptidase M10A family.</text>
</comment>
<evidence type="ECO:0000256" key="5">
    <source>
        <dbReference type="ARBA" id="ARBA00022833"/>
    </source>
</evidence>